<dbReference type="Gene3D" id="3.60.10.10">
    <property type="entry name" value="Endonuclease/exonuclease/phosphatase"/>
    <property type="match status" value="1"/>
</dbReference>
<accession>A0A953JEQ3</accession>
<gene>
    <name evidence="2" type="ORF">K8I29_14105</name>
</gene>
<evidence type="ECO:0000313" key="3">
    <source>
        <dbReference type="Proteomes" id="UP000705867"/>
    </source>
</evidence>
<reference evidence="2" key="1">
    <citation type="journal article" date="2021" name="bioRxiv">
        <title>Unraveling nitrogen, sulfur and carbon metabolic pathways and microbial community transcriptional responses to substrate deprivation and toxicity stresses in a bioreactor mimicking anoxic brackish coastal sediment conditions.</title>
        <authorList>
            <person name="Martins P.D."/>
            <person name="Echeveste M.J."/>
            <person name="Arshad A."/>
            <person name="Kurth J."/>
            <person name="Ouboter H."/>
            <person name="Jetten M.S.M."/>
            <person name="Welte C.U."/>
        </authorList>
    </citation>
    <scope>NUCLEOTIDE SEQUENCE</scope>
    <source>
        <strain evidence="2">MAG_39</strain>
    </source>
</reference>
<dbReference type="SUPFAM" id="SSF56219">
    <property type="entry name" value="DNase I-like"/>
    <property type="match status" value="1"/>
</dbReference>
<dbReference type="GO" id="GO:0006506">
    <property type="term" value="P:GPI anchor biosynthetic process"/>
    <property type="evidence" value="ECO:0007669"/>
    <property type="project" value="TreeGrafter"/>
</dbReference>
<organism evidence="2 3">
    <name type="scientific">Candidatus Nitrobium versatile</name>
    <dbReference type="NCBI Taxonomy" id="2884831"/>
    <lineage>
        <taxon>Bacteria</taxon>
        <taxon>Pseudomonadati</taxon>
        <taxon>Nitrospirota</taxon>
        <taxon>Nitrospiria</taxon>
        <taxon>Nitrospirales</taxon>
        <taxon>Nitrospiraceae</taxon>
        <taxon>Candidatus Nitrobium</taxon>
    </lineage>
</organism>
<dbReference type="AlphaFoldDB" id="A0A953JEQ3"/>
<evidence type="ECO:0000259" key="1">
    <source>
        <dbReference type="Pfam" id="PF03372"/>
    </source>
</evidence>
<dbReference type="InterPro" id="IPR036691">
    <property type="entry name" value="Endo/exonu/phosph_ase_sf"/>
</dbReference>
<dbReference type="PANTHER" id="PTHR14859:SF15">
    <property type="entry name" value="ENDONUCLEASE_EXONUCLEASE_PHOSPHATASE DOMAIN-CONTAINING PROTEIN"/>
    <property type="match status" value="1"/>
</dbReference>
<reference evidence="2" key="2">
    <citation type="submission" date="2021-08" db="EMBL/GenBank/DDBJ databases">
        <authorList>
            <person name="Dalcin Martins P."/>
        </authorList>
    </citation>
    <scope>NUCLEOTIDE SEQUENCE</scope>
    <source>
        <strain evidence="2">MAG_39</strain>
    </source>
</reference>
<dbReference type="Proteomes" id="UP000705867">
    <property type="component" value="Unassembled WGS sequence"/>
</dbReference>
<dbReference type="InterPro" id="IPR051916">
    <property type="entry name" value="GPI-anchor_lipid_remodeler"/>
</dbReference>
<keyword evidence="2" id="KW-0378">Hydrolase</keyword>
<comment type="caution">
    <text evidence="2">The sequence shown here is derived from an EMBL/GenBank/DDBJ whole genome shotgun (WGS) entry which is preliminary data.</text>
</comment>
<name>A0A953JEQ3_9BACT</name>
<proteinExistence type="predicted"/>
<protein>
    <submittedName>
        <fullName evidence="2">Endonuclease/exonuclease/phosphatase family protein</fullName>
    </submittedName>
</protein>
<dbReference type="InterPro" id="IPR005135">
    <property type="entry name" value="Endo/exonuclease/phosphatase"/>
</dbReference>
<feature type="domain" description="Endonuclease/exonuclease/phosphatase" evidence="1">
    <location>
        <begin position="9"/>
        <end position="236"/>
    </location>
</feature>
<keyword evidence="2" id="KW-0255">Endonuclease</keyword>
<keyword evidence="2" id="KW-0540">Nuclease</keyword>
<dbReference type="GO" id="GO:0004519">
    <property type="term" value="F:endonuclease activity"/>
    <property type="evidence" value="ECO:0007669"/>
    <property type="project" value="UniProtKB-KW"/>
</dbReference>
<evidence type="ECO:0000313" key="2">
    <source>
        <dbReference type="EMBL" id="MBZ0157329.1"/>
    </source>
</evidence>
<dbReference type="Pfam" id="PF03372">
    <property type="entry name" value="Exo_endo_phos"/>
    <property type="match status" value="1"/>
</dbReference>
<dbReference type="GO" id="GO:0016020">
    <property type="term" value="C:membrane"/>
    <property type="evidence" value="ECO:0007669"/>
    <property type="project" value="GOC"/>
</dbReference>
<dbReference type="EMBL" id="JAIOIV010000110">
    <property type="protein sequence ID" value="MBZ0157329.1"/>
    <property type="molecule type" value="Genomic_DNA"/>
</dbReference>
<sequence>MSSTSLRIMTYNVHSCIGRDSRVAPLRIANIIAQYEPDVVALQELDAGRKRTDKVHQAERIAEHLNMDFHFHPSFQIGEEQFGNAILSRLPMRMVKAGPLPGFPHRRHEKRGALWASISIGDKELQFLTTHLGLHRKERHLQAGALLGPEWAAHSCCASPLVVCGDLNALPLSAVYRRFRSIFRDVQLSHSLAKPRNTYPSIYPLVRIDHIFSSNGVMVRDIQVPRTRMTSTASDHLPLIVEVSI</sequence>
<dbReference type="PANTHER" id="PTHR14859">
    <property type="entry name" value="CALCOFLUOR WHITE HYPERSENSITIVE PROTEIN PRECURSOR"/>
    <property type="match status" value="1"/>
</dbReference>